<gene>
    <name evidence="5" type="ORF">METZ01_LOCUS172711</name>
</gene>
<dbReference type="EMBL" id="UINC01032347">
    <property type="protein sequence ID" value="SVB19857.1"/>
    <property type="molecule type" value="Genomic_DNA"/>
</dbReference>
<dbReference type="InterPro" id="IPR011109">
    <property type="entry name" value="DNA_bind_recombinase_dom"/>
</dbReference>
<dbReference type="PROSITE" id="PS51736">
    <property type="entry name" value="RECOMBINASES_3"/>
    <property type="match status" value="1"/>
</dbReference>
<organism evidence="5">
    <name type="scientific">marine metagenome</name>
    <dbReference type="NCBI Taxonomy" id="408172"/>
    <lineage>
        <taxon>unclassified sequences</taxon>
        <taxon>metagenomes</taxon>
        <taxon>ecological metagenomes</taxon>
    </lineage>
</organism>
<dbReference type="InterPro" id="IPR006119">
    <property type="entry name" value="Resolv_N"/>
</dbReference>
<dbReference type="PANTHER" id="PTHR30461:SF2">
    <property type="entry name" value="SERINE RECOMBINASE PINE-RELATED"/>
    <property type="match status" value="1"/>
</dbReference>
<dbReference type="PANTHER" id="PTHR30461">
    <property type="entry name" value="DNA-INVERTASE FROM LAMBDOID PROPHAGE"/>
    <property type="match status" value="1"/>
</dbReference>
<dbReference type="Gene3D" id="3.90.1750.20">
    <property type="entry name" value="Putative Large Serine Recombinase, Chain B, Domain 2"/>
    <property type="match status" value="1"/>
</dbReference>
<evidence type="ECO:0000256" key="2">
    <source>
        <dbReference type="ARBA" id="ARBA00023172"/>
    </source>
</evidence>
<evidence type="ECO:0008006" key="6">
    <source>
        <dbReference type="Google" id="ProtNLM"/>
    </source>
</evidence>
<dbReference type="Gene3D" id="3.40.50.1390">
    <property type="entry name" value="Resolvase, N-terminal catalytic domain"/>
    <property type="match status" value="1"/>
</dbReference>
<dbReference type="AlphaFoldDB" id="A0A382C347"/>
<protein>
    <recommendedName>
        <fullName evidence="6">Resolvase/invertase-type recombinase catalytic domain-containing protein</fullName>
    </recommendedName>
</protein>
<evidence type="ECO:0000256" key="1">
    <source>
        <dbReference type="ARBA" id="ARBA00023125"/>
    </source>
</evidence>
<dbReference type="SUPFAM" id="SSF53041">
    <property type="entry name" value="Resolvase-like"/>
    <property type="match status" value="1"/>
</dbReference>
<dbReference type="GO" id="GO:0003677">
    <property type="term" value="F:DNA binding"/>
    <property type="evidence" value="ECO:0007669"/>
    <property type="project" value="UniProtKB-KW"/>
</dbReference>
<dbReference type="Pfam" id="PF07508">
    <property type="entry name" value="Recombinase"/>
    <property type="match status" value="1"/>
</dbReference>
<dbReference type="InterPro" id="IPR038109">
    <property type="entry name" value="DNA_bind_recomb_sf"/>
</dbReference>
<keyword evidence="2" id="KW-0233">DNA recombination</keyword>
<sequence>VRVSTAEQVDNYSLDTQERGCLEYCEREGLEVVHVYREEGESAKTANRPQLKAMLNACAVDGRRRGITTVVVFRVDRLARAVEDYAAIRGVLASQGISVRSVGESLDDSPAGKLVENLLAAVAQFDNDARAARTIEGMKEALRRGRWVWKAPLGYLRVDRGDAPVSMVPDPERASLIHHGFEAVASRRLTKIEALDELTNLGLVTRRGKPLSPQAFGEMLTKVIYTGRIVKPEWDIDVEGDFEPLVEPDLFSTVQEVLHGRAPAKSSRAHDNPDFPLRRVVRCSQCSSPLTGSWSTGRSRRYPYYHCPKKGCGGSNVRKERLEELLVNRLGEMSLRAEMLDLVGAVVKDAWKERVNTSEAAQKALTARLRRVVKKRDTLVDAYLEGRGIDQATFERQTKRLDADEAELRNRIDVARPTEMNLTRAIDLAQAMLVDLPRCWNRLEPQHRPQFITALYPAGLIYEDGTIGTAENPWWMATSAAIAAEKMASVPPTGFEPVLPA</sequence>
<name>A0A382C347_9ZZZZ</name>
<dbReference type="InterPro" id="IPR036162">
    <property type="entry name" value="Resolvase-like_N_sf"/>
</dbReference>
<dbReference type="Pfam" id="PF13408">
    <property type="entry name" value="Zn_ribbon_recom"/>
    <property type="match status" value="1"/>
</dbReference>
<dbReference type="PROSITE" id="PS51737">
    <property type="entry name" value="RECOMBINASE_DNA_BIND"/>
    <property type="match status" value="1"/>
</dbReference>
<dbReference type="Pfam" id="PF00239">
    <property type="entry name" value="Resolvase"/>
    <property type="match status" value="1"/>
</dbReference>
<feature type="non-terminal residue" evidence="5">
    <location>
        <position position="1"/>
    </location>
</feature>
<keyword evidence="1" id="KW-0238">DNA-binding</keyword>
<evidence type="ECO:0000259" key="4">
    <source>
        <dbReference type="PROSITE" id="PS51737"/>
    </source>
</evidence>
<dbReference type="GO" id="GO:0000150">
    <property type="term" value="F:DNA strand exchange activity"/>
    <property type="evidence" value="ECO:0007669"/>
    <property type="project" value="InterPro"/>
</dbReference>
<evidence type="ECO:0000313" key="5">
    <source>
        <dbReference type="EMBL" id="SVB19857.1"/>
    </source>
</evidence>
<accession>A0A382C347</accession>
<dbReference type="CDD" id="cd00338">
    <property type="entry name" value="Ser_Recombinase"/>
    <property type="match status" value="1"/>
</dbReference>
<feature type="domain" description="Resolvase/invertase-type recombinase catalytic" evidence="3">
    <location>
        <begin position="1"/>
        <end position="145"/>
    </location>
</feature>
<reference evidence="5" key="1">
    <citation type="submission" date="2018-05" db="EMBL/GenBank/DDBJ databases">
        <authorList>
            <person name="Lanie J.A."/>
            <person name="Ng W.-L."/>
            <person name="Kazmierczak K.M."/>
            <person name="Andrzejewski T.M."/>
            <person name="Davidsen T.M."/>
            <person name="Wayne K.J."/>
            <person name="Tettelin H."/>
            <person name="Glass J.I."/>
            <person name="Rusch D."/>
            <person name="Podicherti R."/>
            <person name="Tsui H.-C.T."/>
            <person name="Winkler M.E."/>
        </authorList>
    </citation>
    <scope>NUCLEOTIDE SEQUENCE</scope>
</reference>
<dbReference type="SMART" id="SM00857">
    <property type="entry name" value="Resolvase"/>
    <property type="match status" value="1"/>
</dbReference>
<evidence type="ECO:0000259" key="3">
    <source>
        <dbReference type="PROSITE" id="PS51736"/>
    </source>
</evidence>
<dbReference type="InterPro" id="IPR050639">
    <property type="entry name" value="SSR_resolvase"/>
</dbReference>
<feature type="domain" description="Recombinase" evidence="4">
    <location>
        <begin position="152"/>
        <end position="264"/>
    </location>
</feature>
<dbReference type="InterPro" id="IPR025827">
    <property type="entry name" value="Zn_ribbon_recom_dom"/>
</dbReference>
<proteinExistence type="predicted"/>